<evidence type="ECO:0000256" key="1">
    <source>
        <dbReference type="ARBA" id="ARBA00022898"/>
    </source>
</evidence>
<dbReference type="OrthoDB" id="9804072at2"/>
<dbReference type="Proteomes" id="UP000180235">
    <property type="component" value="Chromosome"/>
</dbReference>
<keyword evidence="7" id="KW-1185">Reference proteome</keyword>
<gene>
    <name evidence="6" type="ORF">GlitD10_1078</name>
</gene>
<dbReference type="InterPro" id="IPR001608">
    <property type="entry name" value="Ala_racemase_N"/>
</dbReference>
<comment type="function">
    <text evidence="2">Pyridoxal 5'-phosphate (PLP)-binding protein, which is involved in PLP homeostasis.</text>
</comment>
<dbReference type="PIRSF" id="PIRSF004848">
    <property type="entry name" value="YBL036c_PLPDEIII"/>
    <property type="match status" value="1"/>
</dbReference>
<sequence length="221" mass="24398">MSEDTLPQRLQAIQGRIPSPVRLVCVTKQVPIPVIRQAYALGLRDFGENRVQEAQVKAQALADLPDITWHLIGHLQSNKARAALQLFPWIHSVDSLAIAQKLDQLNQTLAQPAQLLLQVKLRPDPQKYGWTVPELHAALPALSQLQHVKIVGLMTILPLGLSPGERQHLFSELPALGAQLQPHLPLREYSMGMSDDYPQALAAGATMIRLGRGLFGERPLP</sequence>
<dbReference type="InterPro" id="IPR011078">
    <property type="entry name" value="PyrdxlP_homeostasis"/>
</dbReference>
<accession>A0A1J0ABT8</accession>
<evidence type="ECO:0000256" key="3">
    <source>
        <dbReference type="PIRSR" id="PIRSR004848-1"/>
    </source>
</evidence>
<evidence type="ECO:0000313" key="6">
    <source>
        <dbReference type="EMBL" id="APB33398.1"/>
    </source>
</evidence>
<dbReference type="HAMAP" id="MF_02087">
    <property type="entry name" value="PLP_homeostasis"/>
    <property type="match status" value="1"/>
</dbReference>
<dbReference type="Pfam" id="PF01168">
    <property type="entry name" value="Ala_racemase_N"/>
    <property type="match status" value="1"/>
</dbReference>
<dbReference type="NCBIfam" id="TIGR00044">
    <property type="entry name" value="YggS family pyridoxal phosphate-dependent enzyme"/>
    <property type="match status" value="1"/>
</dbReference>
<keyword evidence="1 2" id="KW-0663">Pyridoxal phosphate</keyword>
<dbReference type="AlphaFoldDB" id="A0A1J0ABT8"/>
<comment type="cofactor">
    <cofactor evidence="3">
        <name>pyridoxal 5'-phosphate</name>
        <dbReference type="ChEBI" id="CHEBI:597326"/>
    </cofactor>
</comment>
<name>A0A1J0ABT8_9CYAN</name>
<protein>
    <recommendedName>
        <fullName evidence="2">Pyridoxal phosphate homeostasis protein</fullName>
        <shortName evidence="2">PLP homeostasis protein</shortName>
    </recommendedName>
</protein>
<dbReference type="KEGG" id="glt:GlitD10_1078"/>
<dbReference type="CDD" id="cd00635">
    <property type="entry name" value="PLPDE_III_YBL036c_like"/>
    <property type="match status" value="1"/>
</dbReference>
<organism evidence="6 7">
    <name type="scientific">Gloeomargarita lithophora Alchichica-D10</name>
    <dbReference type="NCBI Taxonomy" id="1188229"/>
    <lineage>
        <taxon>Bacteria</taxon>
        <taxon>Bacillati</taxon>
        <taxon>Cyanobacteriota</taxon>
        <taxon>Cyanophyceae</taxon>
        <taxon>Gloeomargaritales</taxon>
        <taxon>Gloeomargaritaceae</taxon>
        <taxon>Gloeomargarita</taxon>
    </lineage>
</organism>
<reference evidence="6 7" key="1">
    <citation type="submission" date="2016-10" db="EMBL/GenBank/DDBJ databases">
        <title>Description of Gloeomargarita lithophora gen. nov., sp. nov., a thylakoid-bearing basal-branching cyanobacterium with intracellular carbonates, and proposal for Gloeomargaritales ord. nov.</title>
        <authorList>
            <person name="Moreira D."/>
            <person name="Tavera R."/>
            <person name="Benzerara K."/>
            <person name="Skouri-Panet F."/>
            <person name="Couradeau E."/>
            <person name="Gerard E."/>
            <person name="Loussert C."/>
            <person name="Novelo E."/>
            <person name="Zivanovic Y."/>
            <person name="Lopez-Garcia P."/>
        </authorList>
    </citation>
    <scope>NUCLEOTIDE SEQUENCE [LARGE SCALE GENOMIC DNA]</scope>
    <source>
        <strain evidence="6 7">D10</strain>
    </source>
</reference>
<evidence type="ECO:0000256" key="2">
    <source>
        <dbReference type="HAMAP-Rule" id="MF_02087"/>
    </source>
</evidence>
<dbReference type="Gene3D" id="3.20.20.10">
    <property type="entry name" value="Alanine racemase"/>
    <property type="match status" value="1"/>
</dbReference>
<evidence type="ECO:0000313" key="7">
    <source>
        <dbReference type="Proteomes" id="UP000180235"/>
    </source>
</evidence>
<dbReference type="InterPro" id="IPR029066">
    <property type="entry name" value="PLP-binding_barrel"/>
</dbReference>
<dbReference type="PANTHER" id="PTHR10146">
    <property type="entry name" value="PROLINE SYNTHETASE CO-TRANSCRIBED BACTERIAL HOMOLOG PROTEIN"/>
    <property type="match status" value="1"/>
</dbReference>
<feature type="domain" description="Alanine racemase N-terminal" evidence="5">
    <location>
        <begin position="4"/>
        <end position="219"/>
    </location>
</feature>
<dbReference type="GO" id="GO:0030170">
    <property type="term" value="F:pyridoxal phosphate binding"/>
    <property type="evidence" value="ECO:0007669"/>
    <property type="project" value="UniProtKB-UniRule"/>
</dbReference>
<proteinExistence type="inferred from homology"/>
<dbReference type="SUPFAM" id="SSF51419">
    <property type="entry name" value="PLP-binding barrel"/>
    <property type="match status" value="1"/>
</dbReference>
<dbReference type="EMBL" id="CP017675">
    <property type="protein sequence ID" value="APB33398.1"/>
    <property type="molecule type" value="Genomic_DNA"/>
</dbReference>
<comment type="similarity">
    <text evidence="2 4">Belongs to the pyridoxal phosphate-binding protein YggS/PROSC family.</text>
</comment>
<dbReference type="PANTHER" id="PTHR10146:SF14">
    <property type="entry name" value="PYRIDOXAL PHOSPHATE HOMEOSTASIS PROTEIN"/>
    <property type="match status" value="1"/>
</dbReference>
<evidence type="ECO:0000256" key="4">
    <source>
        <dbReference type="RuleBase" id="RU004514"/>
    </source>
</evidence>
<dbReference type="STRING" id="1188229.GlitD10_1078"/>
<dbReference type="RefSeq" id="WP_071453988.1">
    <property type="nucleotide sequence ID" value="NZ_CP017675.1"/>
</dbReference>
<feature type="modified residue" description="N6-(pyridoxal phosphate)lysine" evidence="2 3">
    <location>
        <position position="28"/>
    </location>
</feature>
<evidence type="ECO:0000259" key="5">
    <source>
        <dbReference type="Pfam" id="PF01168"/>
    </source>
</evidence>